<protein>
    <submittedName>
        <fullName evidence="3">Uncharacterized protein</fullName>
    </submittedName>
</protein>
<dbReference type="Proteomes" id="UP000230605">
    <property type="component" value="Chromosome 6"/>
</dbReference>
<name>A0A2G5HQ66_CERBT</name>
<feature type="compositionally biased region" description="Polar residues" evidence="1">
    <location>
        <begin position="207"/>
        <end position="221"/>
    </location>
</feature>
<evidence type="ECO:0000256" key="1">
    <source>
        <dbReference type="SAM" id="MobiDB-lite"/>
    </source>
</evidence>
<organism evidence="3 5">
    <name type="scientific">Cercospora beticola</name>
    <name type="common">Sugarbeet leaf spot fungus</name>
    <dbReference type="NCBI Taxonomy" id="122368"/>
    <lineage>
        <taxon>Eukaryota</taxon>
        <taxon>Fungi</taxon>
        <taxon>Dikarya</taxon>
        <taxon>Ascomycota</taxon>
        <taxon>Pezizomycotina</taxon>
        <taxon>Dothideomycetes</taxon>
        <taxon>Dothideomycetidae</taxon>
        <taxon>Mycosphaerellales</taxon>
        <taxon>Mycosphaerellaceae</taxon>
        <taxon>Cercospora</taxon>
    </lineage>
</organism>
<reference evidence="3 5" key="1">
    <citation type="submission" date="2015-10" db="EMBL/GenBank/DDBJ databases">
        <title>The cercosporin biosynthetic gene cluster was horizontally transferred to several fungal lineages and shown to be expanded in Cercospora beticola based on microsynteny with recipient genomes.</title>
        <authorList>
            <person name="De Jonge R."/>
            <person name="Ebert M.K."/>
            <person name="Suttle J.C."/>
            <person name="Jurick Ii W.M."/>
            <person name="Secor G.A."/>
            <person name="Thomma B.P."/>
            <person name="Van De Peer Y."/>
            <person name="Bolton M.D."/>
        </authorList>
    </citation>
    <scope>NUCLEOTIDE SEQUENCE [LARGE SCALE GENOMIC DNA]</scope>
    <source>
        <strain evidence="3 5">09-40</strain>
    </source>
</reference>
<evidence type="ECO:0000313" key="5">
    <source>
        <dbReference type="Proteomes" id="UP000230605"/>
    </source>
</evidence>
<evidence type="ECO:0000313" key="3">
    <source>
        <dbReference type="EMBL" id="PIA94679.1"/>
    </source>
</evidence>
<dbReference type="Proteomes" id="UP001302367">
    <property type="component" value="Chromosome 6"/>
</dbReference>
<evidence type="ECO:0000313" key="6">
    <source>
        <dbReference type="Proteomes" id="UP001302367"/>
    </source>
</evidence>
<keyword evidence="2" id="KW-0732">Signal</keyword>
<dbReference type="EMBL" id="LKMD01000104">
    <property type="protein sequence ID" value="PIA94679.1"/>
    <property type="molecule type" value="Genomic_DNA"/>
</dbReference>
<feature type="chain" id="PRO_5013969230" evidence="2">
    <location>
        <begin position="21"/>
        <end position="243"/>
    </location>
</feature>
<evidence type="ECO:0000313" key="4">
    <source>
        <dbReference type="EMBL" id="WPB05393.1"/>
    </source>
</evidence>
<proteinExistence type="predicted"/>
<gene>
    <name evidence="3" type="ORF">CB0940_08806</name>
    <name evidence="4" type="ORF">RHO25_010045</name>
</gene>
<feature type="region of interest" description="Disordered" evidence="1">
    <location>
        <begin position="175"/>
        <end position="222"/>
    </location>
</feature>
<dbReference type="OrthoDB" id="5076485at2759"/>
<dbReference type="AlphaFoldDB" id="A0A2G5HQ66"/>
<sequence>MPSFTTRAAALATLVLGASALDGIVTPANITAGEPFDITFKGANDNTYRVYLAAALAGVNGPTCYLLNSTTLTSPLTNLSIPATVGPSASYYSIAIADLTTSQGATFSNRFTLQNATGSYSDYEDSLAGSPFWSPDQLPCTAYECARKCAMDSYPEDLKEQEAFETMKDCILECPGVSEGEGEDGDLEGPALASSGSDGDGDEASATESAEGSQTSESSAARKQGVVLAGAAAAGFGALAFVL</sequence>
<accession>A0A2G5HQ66</accession>
<evidence type="ECO:0000256" key="2">
    <source>
        <dbReference type="SAM" id="SignalP"/>
    </source>
</evidence>
<keyword evidence="6" id="KW-1185">Reference proteome</keyword>
<dbReference type="EMBL" id="CP134189">
    <property type="protein sequence ID" value="WPB05393.1"/>
    <property type="molecule type" value="Genomic_DNA"/>
</dbReference>
<feature type="signal peptide" evidence="2">
    <location>
        <begin position="1"/>
        <end position="20"/>
    </location>
</feature>
<reference evidence="4 6" key="2">
    <citation type="submission" date="2023-09" db="EMBL/GenBank/DDBJ databases">
        <title>Complete-Gapless Cercospora beticola genome.</title>
        <authorList>
            <person name="Wyatt N.A."/>
            <person name="Spanner R.E."/>
            <person name="Bolton M.D."/>
        </authorList>
    </citation>
    <scope>NUCLEOTIDE SEQUENCE [LARGE SCALE GENOMIC DNA]</scope>
    <source>
        <strain evidence="4">Cb09-40</strain>
    </source>
</reference>